<dbReference type="GO" id="GO:0003723">
    <property type="term" value="F:RNA binding"/>
    <property type="evidence" value="ECO:0007669"/>
    <property type="project" value="UniProtKB-KW"/>
</dbReference>
<proteinExistence type="predicted"/>
<reference evidence="3" key="1">
    <citation type="submission" date="2022-01" db="EMBL/GenBank/DDBJ databases">
        <authorList>
            <person name="King R."/>
        </authorList>
    </citation>
    <scope>NUCLEOTIDE SEQUENCE</scope>
</reference>
<dbReference type="Pfam" id="PF25818">
    <property type="entry name" value="MTRES1_C"/>
    <property type="match status" value="1"/>
</dbReference>
<dbReference type="InterPro" id="IPR036986">
    <property type="entry name" value="S4_RNA-bd_sf"/>
</dbReference>
<dbReference type="PANTHER" id="PTHR13633">
    <property type="entry name" value="MITOCHONDRIAL TRANSCRIPTION RESCUE FACTOR 1"/>
    <property type="match status" value="1"/>
</dbReference>
<dbReference type="SUPFAM" id="SSF55174">
    <property type="entry name" value="Alpha-L RNA-binding motif"/>
    <property type="match status" value="1"/>
</dbReference>
<dbReference type="OrthoDB" id="4150at2759"/>
<dbReference type="Gene3D" id="3.10.290.10">
    <property type="entry name" value="RNA-binding S4 domain"/>
    <property type="match status" value="1"/>
</dbReference>
<evidence type="ECO:0000313" key="4">
    <source>
        <dbReference type="Proteomes" id="UP001153712"/>
    </source>
</evidence>
<sequence length="201" mass="22889">MSYLFRRLCTRKAFQLILDNTIKKPLHGNSFILPAVTTFHNQDYQNLIVRYKSKDSKSKFSRNAAASESEEEDKEEDLFDIIKDKHTKTMNVSVPSLRVDALLKTGLGLSRNRIETLFYSSNIRVNGEKLLKKSTSVYEGDEIDVVKGVSPTNPNFLIVARIEIVEVKGEDESINVKLRRCKALTIENYPGRNKWSASSQS</sequence>
<dbReference type="EMBL" id="OU900098">
    <property type="protein sequence ID" value="CAG9862345.1"/>
    <property type="molecule type" value="Genomic_DNA"/>
</dbReference>
<dbReference type="PANTHER" id="PTHR13633:SF3">
    <property type="entry name" value="MITOCHONDRIAL TRANSCRIPTION RESCUE FACTOR 1"/>
    <property type="match status" value="1"/>
</dbReference>
<dbReference type="GO" id="GO:1903108">
    <property type="term" value="P:regulation of mitochondrial transcription"/>
    <property type="evidence" value="ECO:0007669"/>
    <property type="project" value="TreeGrafter"/>
</dbReference>
<name>A0A9N9TS72_PHYSR</name>
<dbReference type="PROSITE" id="PS50889">
    <property type="entry name" value="S4"/>
    <property type="match status" value="1"/>
</dbReference>
<dbReference type="Proteomes" id="UP001153712">
    <property type="component" value="Chromosome 5"/>
</dbReference>
<feature type="domain" description="Mitochondrial transcription rescue factor 1 C-terminal" evidence="2">
    <location>
        <begin position="89"/>
        <end position="186"/>
    </location>
</feature>
<keyword evidence="1" id="KW-0694">RNA-binding</keyword>
<evidence type="ECO:0000256" key="1">
    <source>
        <dbReference type="PROSITE-ProRule" id="PRU00182"/>
    </source>
</evidence>
<dbReference type="CDD" id="cd00165">
    <property type="entry name" value="S4"/>
    <property type="match status" value="1"/>
</dbReference>
<dbReference type="InterPro" id="IPR057896">
    <property type="entry name" value="MTRES1_C"/>
</dbReference>
<gene>
    <name evidence="3" type="ORF">PHYEVI_LOCUS8660</name>
</gene>
<dbReference type="GO" id="GO:0005739">
    <property type="term" value="C:mitochondrion"/>
    <property type="evidence" value="ECO:0007669"/>
    <property type="project" value="TreeGrafter"/>
</dbReference>
<keyword evidence="4" id="KW-1185">Reference proteome</keyword>
<organism evidence="3 4">
    <name type="scientific">Phyllotreta striolata</name>
    <name type="common">Striped flea beetle</name>
    <name type="synonym">Crioceris striolata</name>
    <dbReference type="NCBI Taxonomy" id="444603"/>
    <lineage>
        <taxon>Eukaryota</taxon>
        <taxon>Metazoa</taxon>
        <taxon>Ecdysozoa</taxon>
        <taxon>Arthropoda</taxon>
        <taxon>Hexapoda</taxon>
        <taxon>Insecta</taxon>
        <taxon>Pterygota</taxon>
        <taxon>Neoptera</taxon>
        <taxon>Endopterygota</taxon>
        <taxon>Coleoptera</taxon>
        <taxon>Polyphaga</taxon>
        <taxon>Cucujiformia</taxon>
        <taxon>Chrysomeloidea</taxon>
        <taxon>Chrysomelidae</taxon>
        <taxon>Galerucinae</taxon>
        <taxon>Alticini</taxon>
        <taxon>Phyllotreta</taxon>
    </lineage>
</organism>
<accession>A0A9N9TS72</accession>
<evidence type="ECO:0000259" key="2">
    <source>
        <dbReference type="Pfam" id="PF25818"/>
    </source>
</evidence>
<dbReference type="AlphaFoldDB" id="A0A9N9TS72"/>
<protein>
    <recommendedName>
        <fullName evidence="2">Mitochondrial transcription rescue factor 1 C-terminal domain-containing protein</fullName>
    </recommendedName>
</protein>
<evidence type="ECO:0000313" key="3">
    <source>
        <dbReference type="EMBL" id="CAG9862345.1"/>
    </source>
</evidence>